<dbReference type="PANTHER" id="PTHR23259:SF70">
    <property type="entry name" value="ACCESSORY GLAND PROTEIN ACP62F-RELATED"/>
    <property type="match status" value="1"/>
</dbReference>
<proteinExistence type="predicted"/>
<gene>
    <name evidence="5" type="primary">LOC108696926</name>
</gene>
<dbReference type="InterPro" id="IPR051368">
    <property type="entry name" value="SerProtInhib-TIL_Domain"/>
</dbReference>
<evidence type="ECO:0000313" key="4">
    <source>
        <dbReference type="Proteomes" id="UP000186698"/>
    </source>
</evidence>
<dbReference type="OMA" id="KPCPKLC"/>
<dbReference type="GO" id="GO:0030414">
    <property type="term" value="F:peptidase inhibitor activity"/>
    <property type="evidence" value="ECO:0007669"/>
    <property type="project" value="UniProtKB-KW"/>
</dbReference>
<keyword evidence="2" id="KW-1015">Disulfide bond</keyword>
<evidence type="ECO:0000313" key="5">
    <source>
        <dbReference type="RefSeq" id="XP_018082122.1"/>
    </source>
</evidence>
<sequence length="141" mass="15546">MSRRSPIPLLLALALTVTLMISQTLADTELPCPPNQQFYDCKPCPKLCGDKPVYCLEICEPGCSCSPGYVKQTDDSTECIPKEECITCQGLQVYSECMGHCPPSCEDKPCTLMCQPGCICKEGYLWHNGECIPESQCPNKQ</sequence>
<evidence type="ECO:0000256" key="1">
    <source>
        <dbReference type="ARBA" id="ARBA00022690"/>
    </source>
</evidence>
<dbReference type="SUPFAM" id="SSF57567">
    <property type="entry name" value="Serine protease inhibitors"/>
    <property type="match status" value="2"/>
</dbReference>
<dbReference type="InterPro" id="IPR036084">
    <property type="entry name" value="Ser_inhib-like_sf"/>
</dbReference>
<dbReference type="Pfam" id="PF01826">
    <property type="entry name" value="TIL"/>
    <property type="match status" value="2"/>
</dbReference>
<dbReference type="RefSeq" id="XP_018082122.1">
    <property type="nucleotide sequence ID" value="XM_018226633.2"/>
</dbReference>
<name>A0A1L8FPQ1_XENLA</name>
<keyword evidence="4" id="KW-1185">Reference proteome</keyword>
<dbReference type="FunFam" id="2.10.25.10:FF:000055">
    <property type="entry name" value="alpha-tectorin isoform X1"/>
    <property type="match status" value="1"/>
</dbReference>
<dbReference type="AlphaFoldDB" id="A0A1L8FPQ1"/>
<accession>A0A1L8FPQ1</accession>
<feature type="domain" description="TIL" evidence="3">
    <location>
        <begin position="32"/>
        <end position="85"/>
    </location>
</feature>
<dbReference type="OrthoDB" id="9902260at2759"/>
<dbReference type="InterPro" id="IPR002919">
    <property type="entry name" value="TIL_dom"/>
</dbReference>
<keyword evidence="1" id="KW-0646">Protease inhibitor</keyword>
<protein>
    <submittedName>
        <fullName evidence="5">SCO-spondin</fullName>
    </submittedName>
</protein>
<dbReference type="KEGG" id="xla:108696926"/>
<dbReference type="Gene3D" id="2.10.25.10">
    <property type="entry name" value="Laminin"/>
    <property type="match status" value="2"/>
</dbReference>
<dbReference type="Proteomes" id="UP000186698">
    <property type="component" value="Chromosome 7L"/>
</dbReference>
<reference evidence="5" key="1">
    <citation type="submission" date="2025-08" db="UniProtKB">
        <authorList>
            <consortium name="RefSeq"/>
        </authorList>
    </citation>
    <scope>IDENTIFICATION</scope>
    <source>
        <strain evidence="5">J_2021</strain>
        <tissue evidence="5">Erythrocytes</tissue>
    </source>
</reference>
<dbReference type="CDD" id="cd19941">
    <property type="entry name" value="TIL"/>
    <property type="match status" value="2"/>
</dbReference>
<dbReference type="GeneID" id="108696926"/>
<dbReference type="PANTHER" id="PTHR23259">
    <property type="entry name" value="RIDDLE"/>
    <property type="match status" value="1"/>
</dbReference>
<dbReference type="Bgee" id="108696926">
    <property type="expression patterns" value="Expressed in zone of skin and 14 other cell types or tissues"/>
</dbReference>
<evidence type="ECO:0000256" key="2">
    <source>
        <dbReference type="ARBA" id="ARBA00023157"/>
    </source>
</evidence>
<dbReference type="PaxDb" id="8355-A0A1L8FPQ1"/>
<feature type="domain" description="TIL" evidence="3">
    <location>
        <begin position="88"/>
        <end position="137"/>
    </location>
</feature>
<evidence type="ECO:0000259" key="3">
    <source>
        <dbReference type="Pfam" id="PF01826"/>
    </source>
</evidence>
<organism evidence="4 5">
    <name type="scientific">Xenopus laevis</name>
    <name type="common">African clawed frog</name>
    <dbReference type="NCBI Taxonomy" id="8355"/>
    <lineage>
        <taxon>Eukaryota</taxon>
        <taxon>Metazoa</taxon>
        <taxon>Chordata</taxon>
        <taxon>Craniata</taxon>
        <taxon>Vertebrata</taxon>
        <taxon>Euteleostomi</taxon>
        <taxon>Amphibia</taxon>
        <taxon>Batrachia</taxon>
        <taxon>Anura</taxon>
        <taxon>Pipoidea</taxon>
        <taxon>Pipidae</taxon>
        <taxon>Xenopodinae</taxon>
        <taxon>Xenopus</taxon>
        <taxon>Xenopus</taxon>
    </lineage>
</organism>